<keyword evidence="11" id="KW-1185">Reference proteome</keyword>
<dbReference type="InterPro" id="IPR036852">
    <property type="entry name" value="Peptidase_S8/S53_dom_sf"/>
</dbReference>
<dbReference type="Gene3D" id="3.30.70.80">
    <property type="entry name" value="Peptidase S8 propeptide/proteinase inhibitor I9"/>
    <property type="match status" value="1"/>
</dbReference>
<dbReference type="PROSITE" id="PS51892">
    <property type="entry name" value="SUBTILASE"/>
    <property type="match status" value="1"/>
</dbReference>
<feature type="active site" description="Charge relay system" evidence="7">
    <location>
        <position position="178"/>
    </location>
</feature>
<keyword evidence="8" id="KW-0732">Signal</keyword>
<keyword evidence="2 7" id="KW-0645">Protease</keyword>
<dbReference type="Pfam" id="PF00082">
    <property type="entry name" value="Peptidase_S8"/>
    <property type="match status" value="1"/>
</dbReference>
<sequence length="531" mass="55580">MKLSAAALVAAVIAASTASAIFIEDDARGISNTNIMEIAATTKTYLVTFNDNTIPASEQCNALAKAHGGTVKHVYNTVLNGCSLTMPTDGQAQEVSTQSMLTALSNDLRVAMVELDQPVYAFQTPPLSLFAAKNGVRSSAVTTTPLSWGLDHIDQCALPLDSQMTKQDATGIHVFIIDTSIMNDHVELASSMSNDACHFSSFDEDGEKNPFSDGDGHGTHVAGTTCGENYGVAANCKLCAIKVLNNDGVGSYEGVIAGIDYVATKCSSPGMNCVANLSLGGPYFSLANQAVANAVESGVVMVMATGNESQDACLVSPASEPKALMVGSTDIDDEASWFSNWGMCVDVYAPGGEIKSSWIGDSKTETKTLSGTSMASPLKNVIVDNAAALLFGRGLATIDDVFGCPTVAPTPAPTVAPTPAPTPFIVDALSGTGTVTNQEAMIGVMKQYTIPILEGLTVECSTEGDNGDADLYVRFGSEAIPIWSSPLNECYSFCGVLTKVVPQVKLQVVGQWFMQVFTPIVVTQARTPNIP</sequence>
<dbReference type="InterPro" id="IPR000209">
    <property type="entry name" value="Peptidase_S8/S53_dom"/>
</dbReference>
<evidence type="ECO:0000256" key="3">
    <source>
        <dbReference type="ARBA" id="ARBA00022801"/>
    </source>
</evidence>
<evidence type="ECO:0000313" key="11">
    <source>
        <dbReference type="Proteomes" id="UP001530293"/>
    </source>
</evidence>
<comment type="caution">
    <text evidence="10">The sequence shown here is derived from an EMBL/GenBank/DDBJ whole genome shotgun (WGS) entry which is preliminary data.</text>
</comment>
<dbReference type="Proteomes" id="UP001530293">
    <property type="component" value="Unassembled WGS sequence"/>
</dbReference>
<proteinExistence type="inferred from homology"/>
<evidence type="ECO:0000259" key="9">
    <source>
        <dbReference type="Pfam" id="PF00082"/>
    </source>
</evidence>
<protein>
    <recommendedName>
        <fullName evidence="6">subtilisin</fullName>
        <ecNumber evidence="6">3.4.21.62</ecNumber>
    </recommendedName>
</protein>
<dbReference type="InterPro" id="IPR037045">
    <property type="entry name" value="S8pro/Inhibitor_I9_sf"/>
</dbReference>
<evidence type="ECO:0000256" key="8">
    <source>
        <dbReference type="SAM" id="SignalP"/>
    </source>
</evidence>
<evidence type="ECO:0000313" key="10">
    <source>
        <dbReference type="EMBL" id="KAL3761412.1"/>
    </source>
</evidence>
<dbReference type="GO" id="GO:0004252">
    <property type="term" value="F:serine-type endopeptidase activity"/>
    <property type="evidence" value="ECO:0007669"/>
    <property type="project" value="UniProtKB-UniRule"/>
</dbReference>
<accession>A0ABD3MCT6</accession>
<dbReference type="Gene3D" id="3.40.50.200">
    <property type="entry name" value="Peptidase S8/S53 domain"/>
    <property type="match status" value="1"/>
</dbReference>
<dbReference type="InterPro" id="IPR015500">
    <property type="entry name" value="Peptidase_S8_subtilisin-rel"/>
</dbReference>
<dbReference type="AlphaFoldDB" id="A0ABD3MCT6"/>
<evidence type="ECO:0000256" key="5">
    <source>
        <dbReference type="ARBA" id="ARBA00023529"/>
    </source>
</evidence>
<keyword evidence="3 7" id="KW-0378">Hydrolase</keyword>
<feature type="active site" description="Charge relay system" evidence="7">
    <location>
        <position position="373"/>
    </location>
</feature>
<evidence type="ECO:0000256" key="6">
    <source>
        <dbReference type="ARBA" id="ARBA00023619"/>
    </source>
</evidence>
<evidence type="ECO:0000256" key="7">
    <source>
        <dbReference type="PROSITE-ProRule" id="PRU01240"/>
    </source>
</evidence>
<reference evidence="10 11" key="1">
    <citation type="submission" date="2024-10" db="EMBL/GenBank/DDBJ databases">
        <title>Updated reference genomes for cyclostephanoid diatoms.</title>
        <authorList>
            <person name="Roberts W.R."/>
            <person name="Alverson A.J."/>
        </authorList>
    </citation>
    <scope>NUCLEOTIDE SEQUENCE [LARGE SCALE GENOMIC DNA]</scope>
    <source>
        <strain evidence="10 11">AJA232-27</strain>
    </source>
</reference>
<dbReference type="GO" id="GO:0006508">
    <property type="term" value="P:proteolysis"/>
    <property type="evidence" value="ECO:0007669"/>
    <property type="project" value="UniProtKB-KW"/>
</dbReference>
<keyword evidence="4 7" id="KW-0720">Serine protease</keyword>
<dbReference type="EC" id="3.4.21.62" evidence="6"/>
<feature type="domain" description="Peptidase S8/S53" evidence="9">
    <location>
        <begin position="170"/>
        <end position="378"/>
    </location>
</feature>
<comment type="catalytic activity">
    <reaction evidence="5">
        <text>Hydrolysis of proteins with broad specificity for peptide bonds, and a preference for a large uncharged residue in P1. Hydrolyzes peptide amides.</text>
        <dbReference type="EC" id="3.4.21.62"/>
    </reaction>
</comment>
<evidence type="ECO:0000256" key="1">
    <source>
        <dbReference type="ARBA" id="ARBA00011073"/>
    </source>
</evidence>
<gene>
    <name evidence="10" type="ORF">ACHAWU_007371</name>
</gene>
<dbReference type="InterPro" id="IPR034193">
    <property type="entry name" value="PCSK9_ProteinaseK-like"/>
</dbReference>
<evidence type="ECO:0000256" key="4">
    <source>
        <dbReference type="ARBA" id="ARBA00022825"/>
    </source>
</evidence>
<evidence type="ECO:0000256" key="2">
    <source>
        <dbReference type="ARBA" id="ARBA00022670"/>
    </source>
</evidence>
<feature type="signal peptide" evidence="8">
    <location>
        <begin position="1"/>
        <end position="20"/>
    </location>
</feature>
<dbReference type="FunFam" id="3.40.50.200:FF:000016">
    <property type="entry name" value="Proprotein convertase subtilisin/kexin type 9"/>
    <property type="match status" value="1"/>
</dbReference>
<dbReference type="PRINTS" id="PR00723">
    <property type="entry name" value="SUBTILISIN"/>
</dbReference>
<dbReference type="PANTHER" id="PTHR43806:SF11">
    <property type="entry name" value="CEREVISIN-RELATED"/>
    <property type="match status" value="1"/>
</dbReference>
<organism evidence="10 11">
    <name type="scientific">Discostella pseudostelligera</name>
    <dbReference type="NCBI Taxonomy" id="259834"/>
    <lineage>
        <taxon>Eukaryota</taxon>
        <taxon>Sar</taxon>
        <taxon>Stramenopiles</taxon>
        <taxon>Ochrophyta</taxon>
        <taxon>Bacillariophyta</taxon>
        <taxon>Coscinodiscophyceae</taxon>
        <taxon>Thalassiosirophycidae</taxon>
        <taxon>Stephanodiscales</taxon>
        <taxon>Stephanodiscaceae</taxon>
        <taxon>Discostella</taxon>
    </lineage>
</organism>
<comment type="similarity">
    <text evidence="1 7">Belongs to the peptidase S8 family.</text>
</comment>
<dbReference type="EMBL" id="JALLBG020000150">
    <property type="protein sequence ID" value="KAL3761412.1"/>
    <property type="molecule type" value="Genomic_DNA"/>
</dbReference>
<dbReference type="SUPFAM" id="SSF52743">
    <property type="entry name" value="Subtilisin-like"/>
    <property type="match status" value="1"/>
</dbReference>
<dbReference type="PANTHER" id="PTHR43806">
    <property type="entry name" value="PEPTIDASE S8"/>
    <property type="match status" value="1"/>
</dbReference>
<dbReference type="InterPro" id="IPR050131">
    <property type="entry name" value="Peptidase_S8_subtilisin-like"/>
</dbReference>
<feature type="active site" description="Charge relay system" evidence="7">
    <location>
        <position position="217"/>
    </location>
</feature>
<feature type="chain" id="PRO_5044892659" description="subtilisin" evidence="8">
    <location>
        <begin position="21"/>
        <end position="531"/>
    </location>
</feature>
<dbReference type="CDD" id="cd04077">
    <property type="entry name" value="Peptidases_S8_PCSK9_ProteinaseK_like"/>
    <property type="match status" value="1"/>
</dbReference>
<name>A0ABD3MCT6_9STRA</name>